<name>S3PP98_9GAMM</name>
<dbReference type="RefSeq" id="WP_016654780.1">
    <property type="nucleotide sequence ID" value="NZ_KE340348.1"/>
</dbReference>
<feature type="domain" description="HTH araC/xylS-type" evidence="4">
    <location>
        <begin position="248"/>
        <end position="330"/>
    </location>
</feature>
<evidence type="ECO:0000313" key="6">
    <source>
        <dbReference type="Proteomes" id="UP000014568"/>
    </source>
</evidence>
<gene>
    <name evidence="5" type="ORF">F945_00332</name>
</gene>
<dbReference type="SMART" id="SM00342">
    <property type="entry name" value="HTH_ARAC"/>
    <property type="match status" value="1"/>
</dbReference>
<dbReference type="InterPro" id="IPR009057">
    <property type="entry name" value="Homeodomain-like_sf"/>
</dbReference>
<dbReference type="STRING" id="632955.GCA_000829675_03124"/>
<evidence type="ECO:0000313" key="5">
    <source>
        <dbReference type="EMBL" id="EPF80591.1"/>
    </source>
</evidence>
<keyword evidence="3" id="KW-0804">Transcription</keyword>
<organism evidence="5 6">
    <name type="scientific">Acinetobacter rudis CIP 110305</name>
    <dbReference type="NCBI Taxonomy" id="421052"/>
    <lineage>
        <taxon>Bacteria</taxon>
        <taxon>Pseudomonadati</taxon>
        <taxon>Pseudomonadota</taxon>
        <taxon>Gammaproteobacteria</taxon>
        <taxon>Moraxellales</taxon>
        <taxon>Moraxellaceae</taxon>
        <taxon>Acinetobacter</taxon>
    </lineage>
</organism>
<dbReference type="EMBL" id="ATGI01000003">
    <property type="protein sequence ID" value="EPF80591.1"/>
    <property type="molecule type" value="Genomic_DNA"/>
</dbReference>
<evidence type="ECO:0000259" key="4">
    <source>
        <dbReference type="PROSITE" id="PS01124"/>
    </source>
</evidence>
<dbReference type="HOGENOM" id="CLU_047522_1_2_6"/>
<dbReference type="GO" id="GO:0000976">
    <property type="term" value="F:transcription cis-regulatory region binding"/>
    <property type="evidence" value="ECO:0007669"/>
    <property type="project" value="TreeGrafter"/>
</dbReference>
<dbReference type="GO" id="GO:0005829">
    <property type="term" value="C:cytosol"/>
    <property type="evidence" value="ECO:0007669"/>
    <property type="project" value="TreeGrafter"/>
</dbReference>
<keyword evidence="1" id="KW-0805">Transcription regulation</keyword>
<dbReference type="Gene3D" id="1.10.10.60">
    <property type="entry name" value="Homeodomain-like"/>
    <property type="match status" value="1"/>
</dbReference>
<dbReference type="PANTHER" id="PTHR47894">
    <property type="entry name" value="HTH-TYPE TRANSCRIPTIONAL REGULATOR GADX"/>
    <property type="match status" value="1"/>
</dbReference>
<dbReference type="PROSITE" id="PS01124">
    <property type="entry name" value="HTH_ARAC_FAMILY_2"/>
    <property type="match status" value="1"/>
</dbReference>
<dbReference type="OrthoDB" id="6506763at2"/>
<dbReference type="Pfam" id="PF12625">
    <property type="entry name" value="Arabinose_bd"/>
    <property type="match status" value="1"/>
</dbReference>
<protein>
    <recommendedName>
        <fullName evidence="4">HTH araC/xylS-type domain-containing protein</fullName>
    </recommendedName>
</protein>
<accession>S3PP98</accession>
<evidence type="ECO:0000256" key="1">
    <source>
        <dbReference type="ARBA" id="ARBA00023015"/>
    </source>
</evidence>
<keyword evidence="2" id="KW-0238">DNA-binding</keyword>
<evidence type="ECO:0000256" key="2">
    <source>
        <dbReference type="ARBA" id="ARBA00023125"/>
    </source>
</evidence>
<dbReference type="eggNOG" id="COG2207">
    <property type="taxonomic scope" value="Bacteria"/>
</dbReference>
<evidence type="ECO:0000256" key="3">
    <source>
        <dbReference type="ARBA" id="ARBA00023163"/>
    </source>
</evidence>
<sequence length="346" mass="38958">MVPFAHTAVLTNYLNVSQQLDLNTFSLLSSVGLCQSQLADSKQRIPVDKAITLLEASALSSGCEAFGLRMAELRQLSDFGEVSLLLSYQHTLRDALKIISRYRNLLNDALAIYVEESGHTAIIREEVVTPASLYSRQATELAVGTMHRLCATLLQHKWRPTSAHFTHSAPKDLSIHRRVFGCTLEFGSEFNGLVCNASELDQINPLANTAMADHAQRFLDILQNDCEPSLILDIRKSIYLLLPMGRATLDQVAHAHDINVRTLQRRLEAAQTSFSDLINDVRRNLVFRYLKNLNYSLSQVSDILGYSMPSSFTRWFINQFGVSPTVWRENNKVLIQQDIHLPQKTS</sequence>
<dbReference type="PANTHER" id="PTHR47894:SF4">
    <property type="entry name" value="HTH-TYPE TRANSCRIPTIONAL REGULATOR GADX"/>
    <property type="match status" value="1"/>
</dbReference>
<dbReference type="SUPFAM" id="SSF46689">
    <property type="entry name" value="Homeodomain-like"/>
    <property type="match status" value="1"/>
</dbReference>
<dbReference type="InterPro" id="IPR018060">
    <property type="entry name" value="HTH_AraC"/>
</dbReference>
<keyword evidence="6" id="KW-1185">Reference proteome</keyword>
<comment type="caution">
    <text evidence="5">The sequence shown here is derived from an EMBL/GenBank/DDBJ whole genome shotgun (WGS) entry which is preliminary data.</text>
</comment>
<dbReference type="PATRIC" id="fig|421052.3.peg.332"/>
<dbReference type="Pfam" id="PF12833">
    <property type="entry name" value="HTH_18"/>
    <property type="match status" value="1"/>
</dbReference>
<proteinExistence type="predicted"/>
<dbReference type="AlphaFoldDB" id="S3PP98"/>
<dbReference type="InterPro" id="IPR032687">
    <property type="entry name" value="AraC-type_N"/>
</dbReference>
<dbReference type="Proteomes" id="UP000014568">
    <property type="component" value="Unassembled WGS sequence"/>
</dbReference>
<dbReference type="GO" id="GO:0003700">
    <property type="term" value="F:DNA-binding transcription factor activity"/>
    <property type="evidence" value="ECO:0007669"/>
    <property type="project" value="InterPro"/>
</dbReference>
<reference evidence="5 6" key="1">
    <citation type="submission" date="2013-06" db="EMBL/GenBank/DDBJ databases">
        <title>The Genome Sequence of Acinetobacter rudis CIP 110305.</title>
        <authorList>
            <consortium name="The Broad Institute Genome Sequencing Platform"/>
            <consortium name="The Broad Institute Genome Sequencing Center for Infectious Disease"/>
            <person name="Cerqueira G."/>
            <person name="Feldgarden M."/>
            <person name="Courvalin P."/>
            <person name="Perichon B."/>
            <person name="Grillot-Courvalin C."/>
            <person name="Clermont D."/>
            <person name="Rocha E."/>
            <person name="Yoon E.-J."/>
            <person name="Nemec A."/>
            <person name="Young S.K."/>
            <person name="Zeng Q."/>
            <person name="Gargeya S."/>
            <person name="Fitzgerald M."/>
            <person name="Abouelleil A."/>
            <person name="Alvarado L."/>
            <person name="Berlin A.M."/>
            <person name="Chapman S.B."/>
            <person name="Dewar J."/>
            <person name="Goldberg J."/>
            <person name="Griggs A."/>
            <person name="Gujja S."/>
            <person name="Hansen M."/>
            <person name="Howarth C."/>
            <person name="Imamovic A."/>
            <person name="Larimer J."/>
            <person name="McCowan C."/>
            <person name="Murphy C."/>
            <person name="Pearson M."/>
            <person name="Priest M."/>
            <person name="Roberts A."/>
            <person name="Saif S."/>
            <person name="Shea T."/>
            <person name="Sykes S."/>
            <person name="Wortman J."/>
            <person name="Nusbaum C."/>
            <person name="Birren B."/>
        </authorList>
    </citation>
    <scope>NUCLEOTIDE SEQUENCE [LARGE SCALE GENOMIC DNA]</scope>
    <source>
        <strain evidence="5 6">CIP 110305</strain>
    </source>
</reference>